<evidence type="ECO:0000259" key="11">
    <source>
        <dbReference type="Pfam" id="PF12626"/>
    </source>
</evidence>
<sequence>MIKKFIANLLGGGAKPKFGKRQEVGPEEHGIDPTLVDERALNVVHTLKEAGFEAYIVGGAVRDLLLGLRPKDFDVATSATPEQVKGLFRRAFIIGRRFRIVHVVYGRGREHEVIEVSTFRANLDSAAAEAVSGNERTSKNELAGMKHAVDASGRVLRDNVWGPQEEDAARRDFTINAMYYDPERRIVVDYHKGIQDAKKHTLRMIGDPAARYREDPVRIIRAVRFSAKLAALGFKFEAKSKAALLPNLPLLADVPQSRLFDEMLKLLQTGHAIATIEQLKTLGMARGIYPLLDLIVERAAQPFVRAALQDTDRRVGEGKPVAASFLLASVLWADVRDGWSQRLARKQHPFPALQEAIDEVFDARIGDISGRGKLGADMREIWMMQPRFEKRTGTTPFSLVEQPRFRAAFDFMRLRADVGEVDVVLADWWQEFSLASDTVREDLVMQLRDEQQKGQRRVRAPRPPAPPAEASGAQPETAAAEGEGSGDAPRKRRRRRRKPAGAGGGDQAGDRAS</sequence>
<comment type="caution">
    <text evidence="13">The sequence shown here is derived from an EMBL/GenBank/DDBJ whole genome shotgun (WGS) entry which is preliminary data.</text>
</comment>
<evidence type="ECO:0000256" key="2">
    <source>
        <dbReference type="ARBA" id="ARBA00022679"/>
    </source>
</evidence>
<dbReference type="GO" id="GO:0043633">
    <property type="term" value="P:polyadenylation-dependent RNA catabolic process"/>
    <property type="evidence" value="ECO:0007669"/>
    <property type="project" value="InterPro"/>
</dbReference>
<feature type="region of interest" description="Disordered" evidence="9">
    <location>
        <begin position="449"/>
        <end position="513"/>
    </location>
</feature>
<dbReference type="Pfam" id="PF12627">
    <property type="entry name" value="PolyA_pol_RNAbd"/>
    <property type="match status" value="1"/>
</dbReference>
<keyword evidence="14" id="KW-1185">Reference proteome</keyword>
<evidence type="ECO:0000256" key="7">
    <source>
        <dbReference type="HAMAP-Rule" id="MF_00957"/>
    </source>
</evidence>
<feature type="active site" evidence="7">
    <location>
        <position position="72"/>
    </location>
</feature>
<dbReference type="GO" id="GO:0006397">
    <property type="term" value="P:mRNA processing"/>
    <property type="evidence" value="ECO:0007669"/>
    <property type="project" value="UniProtKB-KW"/>
</dbReference>
<accession>A0A848H2Z5</accession>
<dbReference type="GO" id="GO:0005524">
    <property type="term" value="F:ATP binding"/>
    <property type="evidence" value="ECO:0007669"/>
    <property type="project" value="UniProtKB-UniRule"/>
</dbReference>
<evidence type="ECO:0000256" key="3">
    <source>
        <dbReference type="ARBA" id="ARBA00022741"/>
    </source>
</evidence>
<evidence type="ECO:0000256" key="1">
    <source>
        <dbReference type="ARBA" id="ARBA00022664"/>
    </source>
</evidence>
<dbReference type="InterPro" id="IPR052191">
    <property type="entry name" value="tRNA_ntf/polyA_polymerase_I"/>
</dbReference>
<dbReference type="NCBIfam" id="TIGR01942">
    <property type="entry name" value="pcnB"/>
    <property type="match status" value="1"/>
</dbReference>
<evidence type="ECO:0000256" key="8">
    <source>
        <dbReference type="RuleBase" id="RU003953"/>
    </source>
</evidence>
<evidence type="ECO:0000256" key="9">
    <source>
        <dbReference type="SAM" id="MobiDB-lite"/>
    </source>
</evidence>
<comment type="function">
    <text evidence="7">Adds poly(A) tail to the 3' end of many RNAs, which usually targets these RNAs for decay. Plays a significant role in the global control of gene expression, through influencing the rate of transcript degradation, and in the general RNA quality control.</text>
</comment>
<dbReference type="RefSeq" id="WP_169419042.1">
    <property type="nucleotide sequence ID" value="NZ_JABBFX010000001.1"/>
</dbReference>
<evidence type="ECO:0000259" key="10">
    <source>
        <dbReference type="Pfam" id="PF01743"/>
    </source>
</evidence>
<keyword evidence="3 7" id="KW-0547">Nucleotide-binding</keyword>
<proteinExistence type="inferred from homology"/>
<dbReference type="SUPFAM" id="SSF81891">
    <property type="entry name" value="Poly A polymerase C-terminal region-like"/>
    <property type="match status" value="1"/>
</dbReference>
<evidence type="ECO:0000256" key="6">
    <source>
        <dbReference type="ARBA" id="ARBA00023163"/>
    </source>
</evidence>
<dbReference type="GO" id="GO:0003723">
    <property type="term" value="F:RNA binding"/>
    <property type="evidence" value="ECO:0007669"/>
    <property type="project" value="UniProtKB-UniRule"/>
</dbReference>
<comment type="catalytic activity">
    <reaction evidence="7">
        <text>RNA(n) + ATP = RNA(n)-3'-adenine ribonucleotide + diphosphate</text>
        <dbReference type="Rhea" id="RHEA:11332"/>
        <dbReference type="Rhea" id="RHEA-COMP:14527"/>
        <dbReference type="Rhea" id="RHEA-COMP:17347"/>
        <dbReference type="ChEBI" id="CHEBI:30616"/>
        <dbReference type="ChEBI" id="CHEBI:33019"/>
        <dbReference type="ChEBI" id="CHEBI:140395"/>
        <dbReference type="ChEBI" id="CHEBI:173115"/>
        <dbReference type="EC" id="2.7.7.19"/>
    </reaction>
</comment>
<keyword evidence="5 7" id="KW-0694">RNA-binding</keyword>
<evidence type="ECO:0000256" key="5">
    <source>
        <dbReference type="ARBA" id="ARBA00022884"/>
    </source>
</evidence>
<dbReference type="InterPro" id="IPR032828">
    <property type="entry name" value="PolyA_RNA-bd"/>
</dbReference>
<keyword evidence="4 7" id="KW-0067">ATP-binding</keyword>
<evidence type="ECO:0000313" key="13">
    <source>
        <dbReference type="EMBL" id="NML44944.1"/>
    </source>
</evidence>
<keyword evidence="13" id="KW-0548">Nucleotidyltransferase</keyword>
<keyword evidence="1 7" id="KW-0507">mRNA processing</keyword>
<dbReference type="InterPro" id="IPR025866">
    <property type="entry name" value="PolyA_pol_arg_C_dom"/>
</dbReference>
<organism evidence="13 14">
    <name type="scientific">Ramlibacter agri</name>
    <dbReference type="NCBI Taxonomy" id="2728837"/>
    <lineage>
        <taxon>Bacteria</taxon>
        <taxon>Pseudomonadati</taxon>
        <taxon>Pseudomonadota</taxon>
        <taxon>Betaproteobacteria</taxon>
        <taxon>Burkholderiales</taxon>
        <taxon>Comamonadaceae</taxon>
        <taxon>Ramlibacter</taxon>
    </lineage>
</organism>
<feature type="active site" evidence="7">
    <location>
        <position position="74"/>
    </location>
</feature>
<dbReference type="Gene3D" id="3.30.460.10">
    <property type="entry name" value="Beta Polymerase, domain 2"/>
    <property type="match status" value="1"/>
</dbReference>
<keyword evidence="2 7" id="KW-0808">Transferase</keyword>
<dbReference type="EC" id="2.7.7.19" evidence="7"/>
<protein>
    <recommendedName>
        <fullName evidence="7">Poly(A) polymerase I</fullName>
        <shortName evidence="7">PAP I</shortName>
        <ecNumber evidence="7">2.7.7.19</ecNumber>
    </recommendedName>
</protein>
<evidence type="ECO:0000259" key="12">
    <source>
        <dbReference type="Pfam" id="PF12627"/>
    </source>
</evidence>
<evidence type="ECO:0000313" key="14">
    <source>
        <dbReference type="Proteomes" id="UP000541185"/>
    </source>
</evidence>
<dbReference type="GO" id="GO:1990817">
    <property type="term" value="F:poly(A) RNA polymerase activity"/>
    <property type="evidence" value="ECO:0007669"/>
    <property type="project" value="UniProtKB-UniRule"/>
</dbReference>
<feature type="domain" description="Poly A polymerase head" evidence="10">
    <location>
        <begin position="54"/>
        <end position="203"/>
    </location>
</feature>
<dbReference type="Pfam" id="PF01743">
    <property type="entry name" value="PolyA_pol"/>
    <property type="match status" value="1"/>
</dbReference>
<dbReference type="PANTHER" id="PTHR43051:SF1">
    <property type="entry name" value="POLYNUCLEOTIDE ADENYLYLTRANSFERASE FAMILY PROTEIN"/>
    <property type="match status" value="1"/>
</dbReference>
<feature type="compositionally biased region" description="Basic residues" evidence="9">
    <location>
        <begin position="490"/>
        <end position="499"/>
    </location>
</feature>
<keyword evidence="6 7" id="KW-0804">Transcription</keyword>
<feature type="active site" evidence="7">
    <location>
        <position position="172"/>
    </location>
</feature>
<dbReference type="AlphaFoldDB" id="A0A848H2Z5"/>
<evidence type="ECO:0000256" key="4">
    <source>
        <dbReference type="ARBA" id="ARBA00022840"/>
    </source>
</evidence>
<dbReference type="EMBL" id="JABBFX010000001">
    <property type="protein sequence ID" value="NML44944.1"/>
    <property type="molecule type" value="Genomic_DNA"/>
</dbReference>
<dbReference type="PANTHER" id="PTHR43051">
    <property type="entry name" value="POLYNUCLEOTIDE ADENYLYLTRANSFERASE FAMILY PROTEIN"/>
    <property type="match status" value="1"/>
</dbReference>
<reference evidence="13 14" key="1">
    <citation type="submission" date="2020-04" db="EMBL/GenBank/DDBJ databases">
        <title>Ramlibacter sp. G-1-2-2 isolated from soil.</title>
        <authorList>
            <person name="Dahal R.H."/>
        </authorList>
    </citation>
    <scope>NUCLEOTIDE SEQUENCE [LARGE SCALE GENOMIC DNA]</scope>
    <source>
        <strain evidence="13 14">G-1-2-2</strain>
    </source>
</reference>
<dbReference type="Proteomes" id="UP000541185">
    <property type="component" value="Unassembled WGS sequence"/>
</dbReference>
<comment type="similarity">
    <text evidence="7 8">Belongs to the tRNA nucleotidyltransferase/poly(A) polymerase family.</text>
</comment>
<dbReference type="CDD" id="cd05398">
    <property type="entry name" value="NT_ClassII-CCAase"/>
    <property type="match status" value="1"/>
</dbReference>
<dbReference type="InterPro" id="IPR002646">
    <property type="entry name" value="PolA_pol_head_dom"/>
</dbReference>
<name>A0A848H2Z5_9BURK</name>
<feature type="domain" description="Polymerase A arginine-rich C-terminal" evidence="11">
    <location>
        <begin position="346"/>
        <end position="461"/>
    </location>
</feature>
<dbReference type="InterPro" id="IPR043519">
    <property type="entry name" value="NT_sf"/>
</dbReference>
<dbReference type="SUPFAM" id="SSF81301">
    <property type="entry name" value="Nucleotidyltransferase"/>
    <property type="match status" value="1"/>
</dbReference>
<dbReference type="HAMAP" id="MF_00957">
    <property type="entry name" value="PolyA_pol"/>
    <property type="match status" value="1"/>
</dbReference>
<dbReference type="Pfam" id="PF12626">
    <property type="entry name" value="PolyA_pol_arg_C"/>
    <property type="match status" value="1"/>
</dbReference>
<dbReference type="InterPro" id="IPR010206">
    <property type="entry name" value="PolA_pol_I"/>
</dbReference>
<dbReference type="Gene3D" id="1.10.3090.10">
    <property type="entry name" value="cca-adding enzyme, domain 2"/>
    <property type="match status" value="1"/>
</dbReference>
<feature type="domain" description="tRNA nucleotidyltransferase/poly(A) polymerase RNA and SrmB- binding" evidence="12">
    <location>
        <begin position="233"/>
        <end position="293"/>
    </location>
</feature>
<gene>
    <name evidence="7 13" type="primary">pcnB</name>
    <name evidence="13" type="ORF">HHL11_14390</name>
</gene>